<dbReference type="InterPro" id="IPR000276">
    <property type="entry name" value="GPCR_Rhodpsn"/>
</dbReference>
<keyword evidence="2 9" id="KW-0812">Transmembrane</keyword>
<feature type="transmembrane region" description="Helical" evidence="9">
    <location>
        <begin position="33"/>
        <end position="57"/>
    </location>
</feature>
<feature type="transmembrane region" description="Helical" evidence="9">
    <location>
        <begin position="110"/>
        <end position="134"/>
    </location>
</feature>
<feature type="transmembrane region" description="Helical" evidence="9">
    <location>
        <begin position="230"/>
        <end position="251"/>
    </location>
</feature>
<evidence type="ECO:0000313" key="12">
    <source>
        <dbReference type="Proteomes" id="UP000824782"/>
    </source>
</evidence>
<dbReference type="Pfam" id="PF00001">
    <property type="entry name" value="7tm_1"/>
    <property type="match status" value="1"/>
</dbReference>
<accession>A0AAV6ZCZ3</accession>
<keyword evidence="3 9" id="KW-1133">Transmembrane helix</keyword>
<dbReference type="GO" id="GO:0004930">
    <property type="term" value="F:G protein-coupled receptor activity"/>
    <property type="evidence" value="ECO:0007669"/>
    <property type="project" value="UniProtKB-KW"/>
</dbReference>
<dbReference type="AlphaFoldDB" id="A0AAV6ZCZ3"/>
<protein>
    <recommendedName>
        <fullName evidence="10">G-protein coupled receptors family 1 profile domain-containing protein</fullName>
    </recommendedName>
</protein>
<keyword evidence="7" id="KW-0807">Transducer</keyword>
<dbReference type="PRINTS" id="PR00237">
    <property type="entry name" value="GPCRRHODOPSN"/>
</dbReference>
<comment type="subcellular location">
    <subcellularLocation>
        <location evidence="1">Membrane</location>
        <topology evidence="1">Multi-pass membrane protein</topology>
    </subcellularLocation>
</comment>
<evidence type="ECO:0000256" key="3">
    <source>
        <dbReference type="ARBA" id="ARBA00022989"/>
    </source>
</evidence>
<dbReference type="Proteomes" id="UP000824782">
    <property type="component" value="Unassembled WGS sequence"/>
</dbReference>
<evidence type="ECO:0000256" key="2">
    <source>
        <dbReference type="ARBA" id="ARBA00022692"/>
    </source>
</evidence>
<sequence>MENYSSPDINTTWKIYYNITSKEDVHHVRATTVVSAVILALVFLFGPIMNGFVLWFLFFKMEKKYRGFLYIHLFFSGFTFSIFKLMDMVYCALDLHWSFASFLCRLSSAVFYLYMIVSALILTLFSIDFCLLILRTFRYISSRTRALAYKQLLVIWIFSLGVSVPYFIFKITYDCQNSTKCLYGVLHNEKVQNQSIVATAFVLGFFIPFLITVLCFVITRFHHRKKNMKYNARLKLIFSLQMCFVLCWVPHHVFSFLSSFPGENSQLDEGLHLTTALASLTSCINPLMYVFICPDFKKTFFLYFKKNISGNTPNIF</sequence>
<keyword evidence="5 9" id="KW-0472">Membrane</keyword>
<dbReference type="GO" id="GO:0005886">
    <property type="term" value="C:plasma membrane"/>
    <property type="evidence" value="ECO:0007669"/>
    <property type="project" value="TreeGrafter"/>
</dbReference>
<keyword evidence="6" id="KW-0675">Receptor</keyword>
<comment type="similarity">
    <text evidence="8">Belongs to the chemokine-like receptor (CMKLR) family.</text>
</comment>
<name>A0AAV6ZCZ3_ENGPU</name>
<feature type="transmembrane region" description="Helical" evidence="9">
    <location>
        <begin position="271"/>
        <end position="292"/>
    </location>
</feature>
<feature type="transmembrane region" description="Helical" evidence="9">
    <location>
        <begin position="196"/>
        <end position="218"/>
    </location>
</feature>
<proteinExistence type="inferred from homology"/>
<evidence type="ECO:0000256" key="7">
    <source>
        <dbReference type="ARBA" id="ARBA00023224"/>
    </source>
</evidence>
<evidence type="ECO:0000313" key="11">
    <source>
        <dbReference type="EMBL" id="KAG8546085.1"/>
    </source>
</evidence>
<dbReference type="InterPro" id="IPR000826">
    <property type="entry name" value="Formyl_rcpt-rel"/>
</dbReference>
<dbReference type="SUPFAM" id="SSF81321">
    <property type="entry name" value="Family A G protein-coupled receptor-like"/>
    <property type="match status" value="1"/>
</dbReference>
<evidence type="ECO:0000256" key="9">
    <source>
        <dbReference type="SAM" id="Phobius"/>
    </source>
</evidence>
<dbReference type="GO" id="GO:0006954">
    <property type="term" value="P:inflammatory response"/>
    <property type="evidence" value="ECO:0007669"/>
    <property type="project" value="TreeGrafter"/>
</dbReference>
<dbReference type="GO" id="GO:0007200">
    <property type="term" value="P:phospholipase C-activating G protein-coupled receptor signaling pathway"/>
    <property type="evidence" value="ECO:0007669"/>
    <property type="project" value="TreeGrafter"/>
</dbReference>
<dbReference type="GO" id="GO:0007204">
    <property type="term" value="P:positive regulation of cytosolic calcium ion concentration"/>
    <property type="evidence" value="ECO:0007669"/>
    <property type="project" value="TreeGrafter"/>
</dbReference>
<feature type="transmembrane region" description="Helical" evidence="9">
    <location>
        <begin position="69"/>
        <end position="90"/>
    </location>
</feature>
<dbReference type="GO" id="GO:0004875">
    <property type="term" value="F:complement receptor activity"/>
    <property type="evidence" value="ECO:0007669"/>
    <property type="project" value="TreeGrafter"/>
</dbReference>
<organism evidence="11 12">
    <name type="scientific">Engystomops pustulosus</name>
    <name type="common">Tungara frog</name>
    <name type="synonym">Physalaemus pustulosus</name>
    <dbReference type="NCBI Taxonomy" id="76066"/>
    <lineage>
        <taxon>Eukaryota</taxon>
        <taxon>Metazoa</taxon>
        <taxon>Chordata</taxon>
        <taxon>Craniata</taxon>
        <taxon>Vertebrata</taxon>
        <taxon>Euteleostomi</taxon>
        <taxon>Amphibia</taxon>
        <taxon>Batrachia</taxon>
        <taxon>Anura</taxon>
        <taxon>Neobatrachia</taxon>
        <taxon>Hyloidea</taxon>
        <taxon>Leptodactylidae</taxon>
        <taxon>Leiuperinae</taxon>
        <taxon>Engystomops</taxon>
    </lineage>
</organism>
<feature type="transmembrane region" description="Helical" evidence="9">
    <location>
        <begin position="146"/>
        <end position="169"/>
    </location>
</feature>
<evidence type="ECO:0000256" key="8">
    <source>
        <dbReference type="ARBA" id="ARBA00025736"/>
    </source>
</evidence>
<keyword evidence="12" id="KW-1185">Reference proteome</keyword>
<evidence type="ECO:0000256" key="5">
    <source>
        <dbReference type="ARBA" id="ARBA00023136"/>
    </source>
</evidence>
<feature type="domain" description="G-protein coupled receptors family 1 profile" evidence="10">
    <location>
        <begin position="49"/>
        <end position="289"/>
    </location>
</feature>
<evidence type="ECO:0000256" key="1">
    <source>
        <dbReference type="ARBA" id="ARBA00004141"/>
    </source>
</evidence>
<keyword evidence="4" id="KW-0297">G-protein coupled receptor</keyword>
<dbReference type="PANTHER" id="PTHR24225">
    <property type="entry name" value="CHEMOTACTIC RECEPTOR"/>
    <property type="match status" value="1"/>
</dbReference>
<dbReference type="EMBL" id="WNYA01001264">
    <property type="protein sequence ID" value="KAG8546085.1"/>
    <property type="molecule type" value="Genomic_DNA"/>
</dbReference>
<dbReference type="InterPro" id="IPR017452">
    <property type="entry name" value="GPCR_Rhodpsn_7TM"/>
</dbReference>
<evidence type="ECO:0000259" key="10">
    <source>
        <dbReference type="PROSITE" id="PS50262"/>
    </source>
</evidence>
<evidence type="ECO:0000256" key="4">
    <source>
        <dbReference type="ARBA" id="ARBA00023040"/>
    </source>
</evidence>
<dbReference type="PROSITE" id="PS50262">
    <property type="entry name" value="G_PROTEIN_RECEP_F1_2"/>
    <property type="match status" value="1"/>
</dbReference>
<dbReference type="PANTHER" id="PTHR24225:SF24">
    <property type="entry name" value="G-PROTEIN COUPLED RECEPTORS FAMILY 1 PROFILE DOMAIN-CONTAINING PROTEIN"/>
    <property type="match status" value="1"/>
</dbReference>
<reference evidence="11" key="1">
    <citation type="thesis" date="2020" institute="ProQuest LLC" country="789 East Eisenhower Parkway, Ann Arbor, MI, USA">
        <title>Comparative Genomics and Chromosome Evolution.</title>
        <authorList>
            <person name="Mudd A.B."/>
        </authorList>
    </citation>
    <scope>NUCLEOTIDE SEQUENCE</scope>
    <source>
        <strain evidence="11">237g6f4</strain>
        <tissue evidence="11">Blood</tissue>
    </source>
</reference>
<gene>
    <name evidence="11" type="ORF">GDO81_019803</name>
</gene>
<comment type="caution">
    <text evidence="11">The sequence shown here is derived from an EMBL/GenBank/DDBJ whole genome shotgun (WGS) entry which is preliminary data.</text>
</comment>
<dbReference type="Gene3D" id="1.20.1070.10">
    <property type="entry name" value="Rhodopsin 7-helix transmembrane proteins"/>
    <property type="match status" value="1"/>
</dbReference>
<evidence type="ECO:0000256" key="6">
    <source>
        <dbReference type="ARBA" id="ARBA00023170"/>
    </source>
</evidence>